<protein>
    <submittedName>
        <fullName evidence="1">Uncharacterized protein</fullName>
    </submittedName>
</protein>
<gene>
    <name evidence="1" type="ORF">RRG08_025036</name>
</gene>
<comment type="caution">
    <text evidence="1">The sequence shown here is derived from an EMBL/GenBank/DDBJ whole genome shotgun (WGS) entry which is preliminary data.</text>
</comment>
<dbReference type="AlphaFoldDB" id="A0AAE1ANN8"/>
<reference evidence="1" key="1">
    <citation type="journal article" date="2023" name="G3 (Bethesda)">
        <title>A reference genome for the long-term kleptoplast-retaining sea slug Elysia crispata morphotype clarki.</title>
        <authorList>
            <person name="Eastman K.E."/>
            <person name="Pendleton A.L."/>
            <person name="Shaikh M.A."/>
            <person name="Suttiyut T."/>
            <person name="Ogas R."/>
            <person name="Tomko P."/>
            <person name="Gavelis G."/>
            <person name="Widhalm J.R."/>
            <person name="Wisecaver J.H."/>
        </authorList>
    </citation>
    <scope>NUCLEOTIDE SEQUENCE</scope>
    <source>
        <strain evidence="1">ECLA1</strain>
    </source>
</reference>
<name>A0AAE1ANN8_9GAST</name>
<proteinExistence type="predicted"/>
<sequence>MGSAGVIIYFAASDSCCKYVELDYYDCYHYNSSGNAEEFLDARVNDDGAVMESGGLFIFSAHLTLFDRDASVELLLLATLTWCENAWSGTKEIRALIIPNRQQSSARCFTCIPKQALADEMWLSSSPCRRNENKARVPLVLLIPFGNHQRYGASSPSRFLSVQKCKKSSRAKPGNLDVEVIPK</sequence>
<evidence type="ECO:0000313" key="2">
    <source>
        <dbReference type="Proteomes" id="UP001283361"/>
    </source>
</evidence>
<dbReference type="EMBL" id="JAWDGP010001483">
    <property type="protein sequence ID" value="KAK3791182.1"/>
    <property type="molecule type" value="Genomic_DNA"/>
</dbReference>
<accession>A0AAE1ANN8</accession>
<dbReference type="Proteomes" id="UP001283361">
    <property type="component" value="Unassembled WGS sequence"/>
</dbReference>
<evidence type="ECO:0000313" key="1">
    <source>
        <dbReference type="EMBL" id="KAK3791182.1"/>
    </source>
</evidence>
<organism evidence="1 2">
    <name type="scientific">Elysia crispata</name>
    <name type="common">lettuce slug</name>
    <dbReference type="NCBI Taxonomy" id="231223"/>
    <lineage>
        <taxon>Eukaryota</taxon>
        <taxon>Metazoa</taxon>
        <taxon>Spiralia</taxon>
        <taxon>Lophotrochozoa</taxon>
        <taxon>Mollusca</taxon>
        <taxon>Gastropoda</taxon>
        <taxon>Heterobranchia</taxon>
        <taxon>Euthyneura</taxon>
        <taxon>Panpulmonata</taxon>
        <taxon>Sacoglossa</taxon>
        <taxon>Placobranchoidea</taxon>
        <taxon>Plakobranchidae</taxon>
        <taxon>Elysia</taxon>
    </lineage>
</organism>
<keyword evidence="2" id="KW-1185">Reference proteome</keyword>